<dbReference type="InterPro" id="IPR036942">
    <property type="entry name" value="Beta-barrel_TonB_sf"/>
</dbReference>
<dbReference type="AlphaFoldDB" id="K9D0V4"/>
<evidence type="ECO:0000256" key="3">
    <source>
        <dbReference type="ARBA" id="ARBA00022452"/>
    </source>
</evidence>
<evidence type="ECO:0000313" key="11">
    <source>
        <dbReference type="Proteomes" id="UP000009887"/>
    </source>
</evidence>
<keyword evidence="4 8" id="KW-0812">Transmembrane</keyword>
<dbReference type="PATRIC" id="fig|883163.3.peg.4848"/>
<dbReference type="Pfam" id="PF00593">
    <property type="entry name" value="TonB_dep_Rec_b-barrel"/>
    <property type="match status" value="1"/>
</dbReference>
<evidence type="ECO:0000256" key="7">
    <source>
        <dbReference type="ARBA" id="ARBA00023237"/>
    </source>
</evidence>
<sequence>MMSSLYPAICFWKRRRRRSSRASIISLQSGDQFSSLDVTSAALEPERFDNYELGLKWDIRPTLNLTAAIYQLDRTNTRAADPNDPARTVLTGAQRSKGLELGLSGAITPQWQISAGYALQDATIRKTTSAAPAGREVPLVPKQQASLWTRYDLTPRLGAGAGVYHQSKSFTSISNTAILPAFTRVDAAAFFKLTPQIEAQINVENLLNSDYFSSAYNDNNIMPGAPTTVRATVRMRL</sequence>
<accession>K9D0V4</accession>
<dbReference type="PROSITE" id="PS52016">
    <property type="entry name" value="TONB_DEPENDENT_REC_3"/>
    <property type="match status" value="1"/>
</dbReference>
<evidence type="ECO:0000256" key="4">
    <source>
        <dbReference type="ARBA" id="ARBA00022692"/>
    </source>
</evidence>
<dbReference type="InterPro" id="IPR000531">
    <property type="entry name" value="Beta-barrel_TonB"/>
</dbReference>
<feature type="domain" description="TonB-dependent receptor-like beta-barrel" evidence="9">
    <location>
        <begin position="31"/>
        <end position="206"/>
    </location>
</feature>
<evidence type="ECO:0000256" key="1">
    <source>
        <dbReference type="ARBA" id="ARBA00004571"/>
    </source>
</evidence>
<keyword evidence="7 8" id="KW-0998">Cell outer membrane</keyword>
<keyword evidence="11" id="KW-1185">Reference proteome</keyword>
<comment type="similarity">
    <text evidence="8">Belongs to the TonB-dependent receptor family.</text>
</comment>
<dbReference type="InterPro" id="IPR039426">
    <property type="entry name" value="TonB-dep_rcpt-like"/>
</dbReference>
<reference evidence="10 11" key="1">
    <citation type="submission" date="2012-09" db="EMBL/GenBank/DDBJ databases">
        <title>The Genome Sequence of Sphingobium yanoikuyae ATCC 51230.</title>
        <authorList>
            <consortium name="The Broad Institute Genome Sequencing Platform"/>
            <person name="Earl A."/>
            <person name="Ward D."/>
            <person name="Feldgarden M."/>
            <person name="Gevers D."/>
            <person name="Huys G."/>
            <person name="Walker B."/>
            <person name="Young S.K."/>
            <person name="Zeng Q."/>
            <person name="Gargeya S."/>
            <person name="Fitzgerald M."/>
            <person name="Haas B."/>
            <person name="Abouelleil A."/>
            <person name="Alvarado L."/>
            <person name="Arachchi H.M."/>
            <person name="Berlin A.M."/>
            <person name="Chapman S.B."/>
            <person name="Goldberg J."/>
            <person name="Griggs A."/>
            <person name="Gujja S."/>
            <person name="Hansen M."/>
            <person name="Howarth C."/>
            <person name="Imamovic A."/>
            <person name="Larimer J."/>
            <person name="McCowen C."/>
            <person name="Montmayeur A."/>
            <person name="Murphy C."/>
            <person name="Neiman D."/>
            <person name="Pearson M."/>
            <person name="Priest M."/>
            <person name="Roberts A."/>
            <person name="Saif S."/>
            <person name="Shea T."/>
            <person name="Sisk P."/>
            <person name="Sykes S."/>
            <person name="Wortman J."/>
            <person name="Nusbaum C."/>
            <person name="Birren B."/>
        </authorList>
    </citation>
    <scope>NUCLEOTIDE SEQUENCE [LARGE SCALE GENOMIC DNA]</scope>
    <source>
        <strain evidence="10 11">ATCC 51230</strain>
    </source>
</reference>
<keyword evidence="3 8" id="KW-1134">Transmembrane beta strand</keyword>
<evidence type="ECO:0000256" key="8">
    <source>
        <dbReference type="PROSITE-ProRule" id="PRU01360"/>
    </source>
</evidence>
<organism evidence="10 11">
    <name type="scientific">Sphingobium yanoikuyae ATCC 51230</name>
    <dbReference type="NCBI Taxonomy" id="883163"/>
    <lineage>
        <taxon>Bacteria</taxon>
        <taxon>Pseudomonadati</taxon>
        <taxon>Pseudomonadota</taxon>
        <taxon>Alphaproteobacteria</taxon>
        <taxon>Sphingomonadales</taxon>
        <taxon>Sphingomonadaceae</taxon>
        <taxon>Sphingobium</taxon>
    </lineage>
</organism>
<evidence type="ECO:0000256" key="6">
    <source>
        <dbReference type="ARBA" id="ARBA00023136"/>
    </source>
</evidence>
<evidence type="ECO:0000256" key="5">
    <source>
        <dbReference type="ARBA" id="ARBA00023077"/>
    </source>
</evidence>
<dbReference type="Gene3D" id="2.40.170.20">
    <property type="entry name" value="TonB-dependent receptor, beta-barrel domain"/>
    <property type="match status" value="1"/>
</dbReference>
<protein>
    <recommendedName>
        <fullName evidence="9">TonB-dependent receptor-like beta-barrel domain-containing protein</fullName>
    </recommendedName>
</protein>
<evidence type="ECO:0000259" key="9">
    <source>
        <dbReference type="Pfam" id="PF00593"/>
    </source>
</evidence>
<dbReference type="PANTHER" id="PTHR32552:SF83">
    <property type="entry name" value="BLR3904 PROTEIN"/>
    <property type="match status" value="1"/>
</dbReference>
<name>K9D0V4_SPHYA</name>
<keyword evidence="6 8" id="KW-0472">Membrane</keyword>
<comment type="caution">
    <text evidence="10">The sequence shown here is derived from an EMBL/GenBank/DDBJ whole genome shotgun (WGS) entry which is preliminary data.</text>
</comment>
<dbReference type="GO" id="GO:0015344">
    <property type="term" value="F:siderophore uptake transmembrane transporter activity"/>
    <property type="evidence" value="ECO:0007669"/>
    <property type="project" value="TreeGrafter"/>
</dbReference>
<comment type="subcellular location">
    <subcellularLocation>
        <location evidence="1 8">Cell outer membrane</location>
        <topology evidence="1 8">Multi-pass membrane protein</topology>
    </subcellularLocation>
</comment>
<proteinExistence type="inferred from homology"/>
<dbReference type="Proteomes" id="UP000009887">
    <property type="component" value="Unassembled WGS sequence"/>
</dbReference>
<dbReference type="GO" id="GO:0009279">
    <property type="term" value="C:cell outer membrane"/>
    <property type="evidence" value="ECO:0007669"/>
    <property type="project" value="UniProtKB-SubCell"/>
</dbReference>
<gene>
    <name evidence="10" type="ORF">HMPREF9718_04804</name>
</gene>
<dbReference type="EMBL" id="AGZU01000019">
    <property type="protein sequence ID" value="EKU72637.1"/>
    <property type="molecule type" value="Genomic_DNA"/>
</dbReference>
<dbReference type="SUPFAM" id="SSF56935">
    <property type="entry name" value="Porins"/>
    <property type="match status" value="1"/>
</dbReference>
<dbReference type="HOGENOM" id="CLU_1170072_0_0_5"/>
<evidence type="ECO:0000313" key="10">
    <source>
        <dbReference type="EMBL" id="EKU72637.1"/>
    </source>
</evidence>
<keyword evidence="2 8" id="KW-0813">Transport</keyword>
<dbReference type="PANTHER" id="PTHR32552">
    <property type="entry name" value="FERRICHROME IRON RECEPTOR-RELATED"/>
    <property type="match status" value="1"/>
</dbReference>
<keyword evidence="5" id="KW-0798">TonB box</keyword>
<evidence type="ECO:0000256" key="2">
    <source>
        <dbReference type="ARBA" id="ARBA00022448"/>
    </source>
</evidence>